<gene>
    <name evidence="1" type="ORF">H5410_040544</name>
</gene>
<dbReference type="AlphaFoldDB" id="A0A9J5XSU2"/>
<dbReference type="EMBL" id="JACXVP010000008">
    <property type="protein sequence ID" value="KAG5590030.1"/>
    <property type="molecule type" value="Genomic_DNA"/>
</dbReference>
<keyword evidence="2" id="KW-1185">Reference proteome</keyword>
<reference evidence="1 2" key="1">
    <citation type="submission" date="2020-09" db="EMBL/GenBank/DDBJ databases">
        <title>De no assembly of potato wild relative species, Solanum commersonii.</title>
        <authorList>
            <person name="Cho K."/>
        </authorList>
    </citation>
    <scope>NUCLEOTIDE SEQUENCE [LARGE SCALE GENOMIC DNA]</scope>
    <source>
        <strain evidence="1">LZ3.2</strain>
        <tissue evidence="1">Leaf</tissue>
    </source>
</reference>
<evidence type="ECO:0000313" key="2">
    <source>
        <dbReference type="Proteomes" id="UP000824120"/>
    </source>
</evidence>
<evidence type="ECO:0000313" key="1">
    <source>
        <dbReference type="EMBL" id="KAG5590030.1"/>
    </source>
</evidence>
<name>A0A9J5XSU2_SOLCO</name>
<accession>A0A9J5XSU2</accession>
<feature type="non-terminal residue" evidence="1">
    <location>
        <position position="1"/>
    </location>
</feature>
<dbReference type="Proteomes" id="UP000824120">
    <property type="component" value="Chromosome 8"/>
</dbReference>
<organism evidence="1 2">
    <name type="scientific">Solanum commersonii</name>
    <name type="common">Commerson's wild potato</name>
    <name type="synonym">Commerson's nightshade</name>
    <dbReference type="NCBI Taxonomy" id="4109"/>
    <lineage>
        <taxon>Eukaryota</taxon>
        <taxon>Viridiplantae</taxon>
        <taxon>Streptophyta</taxon>
        <taxon>Embryophyta</taxon>
        <taxon>Tracheophyta</taxon>
        <taxon>Spermatophyta</taxon>
        <taxon>Magnoliopsida</taxon>
        <taxon>eudicotyledons</taxon>
        <taxon>Gunneridae</taxon>
        <taxon>Pentapetalae</taxon>
        <taxon>asterids</taxon>
        <taxon>lamiids</taxon>
        <taxon>Solanales</taxon>
        <taxon>Solanaceae</taxon>
        <taxon>Solanoideae</taxon>
        <taxon>Solaneae</taxon>
        <taxon>Solanum</taxon>
    </lineage>
</organism>
<comment type="caution">
    <text evidence="1">The sequence shown here is derived from an EMBL/GenBank/DDBJ whole genome shotgun (WGS) entry which is preliminary data.</text>
</comment>
<proteinExistence type="predicted"/>
<dbReference type="OrthoDB" id="1750606at2759"/>
<evidence type="ECO:0008006" key="3">
    <source>
        <dbReference type="Google" id="ProtNLM"/>
    </source>
</evidence>
<sequence length="79" mass="9170">RKWEPKFNPTQSHINFSTVWICLPQLPIEFYDLSILQNIGNQTMHSYTSHQTAANKSINRNTSVINPLRTIHSLMYLGI</sequence>
<protein>
    <recommendedName>
        <fullName evidence="3">DUF4283 domain-containing protein</fullName>
    </recommendedName>
</protein>